<proteinExistence type="predicted"/>
<accession>A0A1X7TIW3</accession>
<protein>
    <submittedName>
        <fullName evidence="1">Uncharacterized protein</fullName>
    </submittedName>
</protein>
<dbReference type="AlphaFoldDB" id="A0A1X7TIW3"/>
<reference evidence="1" key="1">
    <citation type="submission" date="2017-05" db="UniProtKB">
        <authorList>
            <consortium name="EnsemblMetazoa"/>
        </authorList>
    </citation>
    <scope>IDENTIFICATION</scope>
</reference>
<organism evidence="1">
    <name type="scientific">Amphimedon queenslandica</name>
    <name type="common">Sponge</name>
    <dbReference type="NCBI Taxonomy" id="400682"/>
    <lineage>
        <taxon>Eukaryota</taxon>
        <taxon>Metazoa</taxon>
        <taxon>Porifera</taxon>
        <taxon>Demospongiae</taxon>
        <taxon>Heteroscleromorpha</taxon>
        <taxon>Haplosclerida</taxon>
        <taxon>Niphatidae</taxon>
        <taxon>Amphimedon</taxon>
    </lineage>
</organism>
<dbReference type="EnsemblMetazoa" id="Aqu2.1.14451_001">
    <property type="protein sequence ID" value="Aqu2.1.14451_001"/>
    <property type="gene ID" value="Aqu2.1.14451"/>
</dbReference>
<sequence length="318" mass="35526">PFALKRYSCVMDLKCTGVMEHNTCGNFSDKGDLWPVTYPPILLYTIKLKQKTSTHTKESFVRSQNQPKEEKGNKSFYIEWEEPAIGMMSRNRKSEKKGDFAIKLQCLVEAGSKTGHLALVKRAIDGAERTCFFTTDSAGYRSKFMQSINNSFGSGGMSLALNETQFSSFIQFLKNESSGHLPIKRAASIVGLQPSGVWVFGQDHHFNYDGEEIPLEEQMYIWLQDMLTDEATSVSIKELIPVIKKPAMPQDTNILNRVLRNLRIVLKHNFFASIIGISASLLSFHYATLGSMSCPVVVLMGPSQTGKSTTLRTSLSTI</sequence>
<dbReference type="InParanoid" id="A0A1X7TIW3"/>
<name>A0A1X7TIW3_AMPQE</name>
<evidence type="ECO:0000313" key="1">
    <source>
        <dbReference type="EnsemblMetazoa" id="Aqu2.1.14451_001"/>
    </source>
</evidence>